<organism evidence="2 3">
    <name type="scientific">Anisodus tanguticus</name>
    <dbReference type="NCBI Taxonomy" id="243964"/>
    <lineage>
        <taxon>Eukaryota</taxon>
        <taxon>Viridiplantae</taxon>
        <taxon>Streptophyta</taxon>
        <taxon>Embryophyta</taxon>
        <taxon>Tracheophyta</taxon>
        <taxon>Spermatophyta</taxon>
        <taxon>Magnoliopsida</taxon>
        <taxon>eudicotyledons</taxon>
        <taxon>Gunneridae</taxon>
        <taxon>Pentapetalae</taxon>
        <taxon>asterids</taxon>
        <taxon>lamiids</taxon>
        <taxon>Solanales</taxon>
        <taxon>Solanaceae</taxon>
        <taxon>Solanoideae</taxon>
        <taxon>Hyoscyameae</taxon>
        <taxon>Anisodus</taxon>
    </lineage>
</organism>
<comment type="caution">
    <text evidence="2">The sequence shown here is derived from an EMBL/GenBank/DDBJ whole genome shotgun (WGS) entry which is preliminary data.</text>
</comment>
<dbReference type="Pfam" id="PF07059">
    <property type="entry name" value="EDR2_C"/>
    <property type="match status" value="1"/>
</dbReference>
<dbReference type="SUPFAM" id="SSF143456">
    <property type="entry name" value="VC0467-like"/>
    <property type="match status" value="1"/>
</dbReference>
<evidence type="ECO:0000259" key="1">
    <source>
        <dbReference type="Pfam" id="PF07059"/>
    </source>
</evidence>
<dbReference type="Proteomes" id="UP001291623">
    <property type="component" value="Unassembled WGS sequence"/>
</dbReference>
<dbReference type="AlphaFoldDB" id="A0AAE1S0Z3"/>
<evidence type="ECO:0000313" key="2">
    <source>
        <dbReference type="EMBL" id="KAK4360723.1"/>
    </source>
</evidence>
<dbReference type="PANTHER" id="PTHR31558:SF37">
    <property type="entry name" value="PROTEIN ENHANCED DISEASE RESISTANCE 2 C-TERMINAL DOMAIN-CONTAINING PROTEIN"/>
    <property type="match status" value="1"/>
</dbReference>
<sequence length="787" mass="88309">MGGCVSTPATTIRVRKKHHRRHRKYHRKNSNSGLVVTSRKRNSDARVTDIAVSEFVHTTTTTCRTSEVSNSTFHLTQLQWQHSQIDANVLCQEDAWFDTHSMFESDSDDDFSSVHGDIFPNISSGQVVQYETSSCAMDSKHKYKEYHEKYVKIDGSKFLSKDRVQDPNGLAVVSAQDHELLSLGKGEDFVGTKKKKNLDRAFASFKSVKKEIFQMQEKTQENVFKSVLPKLVNSLSFNDKVINGSNSAPHSQVKKSTIIRLSLKRTSVDGEEINEFRTSRKFLRRPRAGLSIPCCTEKKSIAGSWSKIEPSNFKLRGDSYFKDKRKTPAPNVSPYTPIGVDLFVCPRKISHIAQHIELPSIKGDGRIPPLLIVNIQLPTYPAPMFIGDADGEGLSLVIYFKLAESFEEDISPQFQDSIKRFIEDDMEKVKGFAKESIVPFRERLKIMVGLVNPDELVSSSPERKLLNAYNEKPVLSQPQHNFYQGPNYFEVDLDIHRFSYIARKGFDAFRERLRHGIVDFGLTIQAQKPEELPERVLGCVRLNKIDFVDHGQIPTLVRVVGAYIGEAFELACCQASSPLPSPSPEDEEKPFAETDWRSFRARLVAGERTSRSEEPSSVVNPDTIDDLPPPLAISIGPTGLILNRPSLMSIKEMRSSVLDMAGTFANRPLFFGGPLEEGLFLVSPNEGVEDGLGKSGVFDEVMKGLYYGTKESVGCASEMVKRDVVGLDNFRFFDGYCAWEKDQLRDEIKAGYWTVAACSPYVIGLSNVGSVGLWEEVLGLMGPKKVW</sequence>
<dbReference type="Pfam" id="PF02622">
    <property type="entry name" value="DUF179"/>
    <property type="match status" value="1"/>
</dbReference>
<reference evidence="2" key="1">
    <citation type="submission" date="2023-12" db="EMBL/GenBank/DDBJ databases">
        <title>Genome assembly of Anisodus tanguticus.</title>
        <authorList>
            <person name="Wang Y.-J."/>
        </authorList>
    </citation>
    <scope>NUCLEOTIDE SEQUENCE</scope>
    <source>
        <strain evidence="2">KB-2021</strain>
        <tissue evidence="2">Leaf</tissue>
    </source>
</reference>
<proteinExistence type="predicted"/>
<feature type="domain" description="Protein ENHANCED DISEASE RESISTANCE 2 C-terminal" evidence="1">
    <location>
        <begin position="305"/>
        <end position="546"/>
    </location>
</feature>
<accession>A0AAE1S0Z3</accession>
<gene>
    <name evidence="2" type="ORF">RND71_019675</name>
</gene>
<keyword evidence="3" id="KW-1185">Reference proteome</keyword>
<dbReference type="PANTHER" id="PTHR31558">
    <property type="entry name" value="CW14 PROTEIN"/>
    <property type="match status" value="1"/>
</dbReference>
<dbReference type="EMBL" id="JAVYJV010000010">
    <property type="protein sequence ID" value="KAK4360723.1"/>
    <property type="molecule type" value="Genomic_DNA"/>
</dbReference>
<evidence type="ECO:0000313" key="3">
    <source>
        <dbReference type="Proteomes" id="UP001291623"/>
    </source>
</evidence>
<protein>
    <recommendedName>
        <fullName evidence="1">Protein ENHANCED DISEASE RESISTANCE 2 C-terminal domain-containing protein</fullName>
    </recommendedName>
</protein>
<dbReference type="InterPro" id="IPR003774">
    <property type="entry name" value="AlgH-like"/>
</dbReference>
<dbReference type="Gene3D" id="3.40.1740.10">
    <property type="entry name" value="VC0467-like"/>
    <property type="match status" value="1"/>
</dbReference>
<name>A0AAE1S0Z3_9SOLA</name>
<dbReference type="InterPro" id="IPR009769">
    <property type="entry name" value="EDR2_C"/>
</dbReference>